<comment type="caution">
    <text evidence="2">The sequence shown here is derived from an EMBL/GenBank/DDBJ whole genome shotgun (WGS) entry which is preliminary data.</text>
</comment>
<dbReference type="EMBL" id="JANPWB010000009">
    <property type="protein sequence ID" value="KAJ1155686.1"/>
    <property type="molecule type" value="Genomic_DNA"/>
</dbReference>
<dbReference type="Proteomes" id="UP001066276">
    <property type="component" value="Chromosome 5"/>
</dbReference>
<dbReference type="AlphaFoldDB" id="A0AAV7RT47"/>
<proteinExistence type="predicted"/>
<organism evidence="2 3">
    <name type="scientific">Pleurodeles waltl</name>
    <name type="common">Iberian ribbed newt</name>
    <dbReference type="NCBI Taxonomy" id="8319"/>
    <lineage>
        <taxon>Eukaryota</taxon>
        <taxon>Metazoa</taxon>
        <taxon>Chordata</taxon>
        <taxon>Craniata</taxon>
        <taxon>Vertebrata</taxon>
        <taxon>Euteleostomi</taxon>
        <taxon>Amphibia</taxon>
        <taxon>Batrachia</taxon>
        <taxon>Caudata</taxon>
        <taxon>Salamandroidea</taxon>
        <taxon>Salamandridae</taxon>
        <taxon>Pleurodelinae</taxon>
        <taxon>Pleurodeles</taxon>
    </lineage>
</organism>
<accession>A0AAV7RT47</accession>
<evidence type="ECO:0000256" key="1">
    <source>
        <dbReference type="SAM" id="MobiDB-lite"/>
    </source>
</evidence>
<feature type="region of interest" description="Disordered" evidence="1">
    <location>
        <begin position="1"/>
        <end position="38"/>
    </location>
</feature>
<name>A0AAV7RT47_PLEWA</name>
<protein>
    <submittedName>
        <fullName evidence="2">Uncharacterized protein</fullName>
    </submittedName>
</protein>
<gene>
    <name evidence="2" type="ORF">NDU88_008415</name>
</gene>
<keyword evidence="3" id="KW-1185">Reference proteome</keyword>
<evidence type="ECO:0000313" key="3">
    <source>
        <dbReference type="Proteomes" id="UP001066276"/>
    </source>
</evidence>
<sequence>MPQGVSAALKGLGEDNEWAAASRKPQMTRQEDCGLAGKEPEEEIWRLDSETSAIGRQRSAIDKNVLEQLFESLHEDFATLKQEIAADVKDLKREVVDLGQHVGTLERTHDARGGTGLSQERTSYLTGQEIRIAVSTRGHREQTTLL</sequence>
<reference evidence="2" key="1">
    <citation type="journal article" date="2022" name="bioRxiv">
        <title>Sequencing and chromosome-scale assembly of the giantPleurodeles waltlgenome.</title>
        <authorList>
            <person name="Brown T."/>
            <person name="Elewa A."/>
            <person name="Iarovenko S."/>
            <person name="Subramanian E."/>
            <person name="Araus A.J."/>
            <person name="Petzold A."/>
            <person name="Susuki M."/>
            <person name="Suzuki K.-i.T."/>
            <person name="Hayashi T."/>
            <person name="Toyoda A."/>
            <person name="Oliveira C."/>
            <person name="Osipova E."/>
            <person name="Leigh N.D."/>
            <person name="Simon A."/>
            <person name="Yun M.H."/>
        </authorList>
    </citation>
    <scope>NUCLEOTIDE SEQUENCE</scope>
    <source>
        <strain evidence="2">20211129_DDA</strain>
        <tissue evidence="2">Liver</tissue>
    </source>
</reference>
<evidence type="ECO:0000313" key="2">
    <source>
        <dbReference type="EMBL" id="KAJ1155686.1"/>
    </source>
</evidence>